<dbReference type="NCBIfam" id="TIGR01444">
    <property type="entry name" value="fkbM_fam"/>
    <property type="match status" value="1"/>
</dbReference>
<dbReference type="InterPro" id="IPR006342">
    <property type="entry name" value="FkbM_mtfrase"/>
</dbReference>
<accession>A0A5C6B635</accession>
<keyword evidence="3" id="KW-1185">Reference proteome</keyword>
<protein>
    <submittedName>
        <fullName evidence="2">2-O-methyltransferase NoeI</fullName>
        <ecNumber evidence="2">2.1.1.-</ecNumber>
    </submittedName>
</protein>
<dbReference type="AlphaFoldDB" id="A0A5C6B635"/>
<dbReference type="PANTHER" id="PTHR36973">
    <property type="entry name" value="SLL1456 PROTEIN-RELATED"/>
    <property type="match status" value="1"/>
</dbReference>
<proteinExistence type="predicted"/>
<dbReference type="InterPro" id="IPR053188">
    <property type="entry name" value="FkbM_Methyltransferase"/>
</dbReference>
<organism evidence="2 3">
    <name type="scientific">Stieleria varia</name>
    <dbReference type="NCBI Taxonomy" id="2528005"/>
    <lineage>
        <taxon>Bacteria</taxon>
        <taxon>Pseudomonadati</taxon>
        <taxon>Planctomycetota</taxon>
        <taxon>Planctomycetia</taxon>
        <taxon>Pirellulales</taxon>
        <taxon>Pirellulaceae</taxon>
        <taxon>Stieleria</taxon>
    </lineage>
</organism>
<dbReference type="OrthoDB" id="4104638at2"/>
<gene>
    <name evidence="2" type="primary">noeI_1</name>
    <name evidence="2" type="ORF">Pla52n_16800</name>
</gene>
<name>A0A5C6B635_9BACT</name>
<dbReference type="GO" id="GO:0032259">
    <property type="term" value="P:methylation"/>
    <property type="evidence" value="ECO:0007669"/>
    <property type="project" value="UniProtKB-KW"/>
</dbReference>
<evidence type="ECO:0000259" key="1">
    <source>
        <dbReference type="Pfam" id="PF05050"/>
    </source>
</evidence>
<dbReference type="PANTHER" id="PTHR36973:SF4">
    <property type="entry name" value="NODULATION PROTEIN"/>
    <property type="match status" value="1"/>
</dbReference>
<dbReference type="SUPFAM" id="SSF53335">
    <property type="entry name" value="S-adenosyl-L-methionine-dependent methyltransferases"/>
    <property type="match status" value="1"/>
</dbReference>
<dbReference type="Pfam" id="PF05050">
    <property type="entry name" value="Methyltransf_21"/>
    <property type="match status" value="1"/>
</dbReference>
<feature type="domain" description="Methyltransferase FkbM" evidence="1">
    <location>
        <begin position="55"/>
        <end position="223"/>
    </location>
</feature>
<dbReference type="Proteomes" id="UP000320176">
    <property type="component" value="Unassembled WGS sequence"/>
</dbReference>
<dbReference type="EMBL" id="SJPN01000002">
    <property type="protein sequence ID" value="TWU05964.1"/>
    <property type="molecule type" value="Genomic_DNA"/>
</dbReference>
<keyword evidence="2" id="KW-0808">Transferase</keyword>
<dbReference type="InterPro" id="IPR029063">
    <property type="entry name" value="SAM-dependent_MTases_sf"/>
</dbReference>
<dbReference type="EC" id="2.1.1.-" evidence="2"/>
<evidence type="ECO:0000313" key="2">
    <source>
        <dbReference type="EMBL" id="TWU05964.1"/>
    </source>
</evidence>
<keyword evidence="2" id="KW-0489">Methyltransferase</keyword>
<dbReference type="Gene3D" id="3.40.50.150">
    <property type="entry name" value="Vaccinia Virus protein VP39"/>
    <property type="match status" value="1"/>
</dbReference>
<sequence length="257" mass="29282">MLRPLKNLTLSLLRKCGWELSRRVSVEERRKLEYEKQLISCWRCLQIYNADLILDVGANEGQFAMLARQLMPETPIVSFEPLESCYTELKSNQDNLKPFEAFHTALGDSPSTTFINRCASTPSSSLLEMGELHKQELPHTASAEQEQITVSVLDNIVAERDWKGQYILKIDVQGYEEQVLLGAKNTLARTLAVVVEISAKPLYLGEPGFDKIYSLMKSHGFEYAGNIDQWRSQKDGRILQFDCLFENTELMLGRSQN</sequence>
<dbReference type="GO" id="GO:0008171">
    <property type="term" value="F:O-methyltransferase activity"/>
    <property type="evidence" value="ECO:0007669"/>
    <property type="project" value="TreeGrafter"/>
</dbReference>
<comment type="caution">
    <text evidence="2">The sequence shown here is derived from an EMBL/GenBank/DDBJ whole genome shotgun (WGS) entry which is preliminary data.</text>
</comment>
<dbReference type="RefSeq" id="WP_146519129.1">
    <property type="nucleotide sequence ID" value="NZ_CP151726.1"/>
</dbReference>
<evidence type="ECO:0000313" key="3">
    <source>
        <dbReference type="Proteomes" id="UP000320176"/>
    </source>
</evidence>
<reference evidence="2 3" key="1">
    <citation type="submission" date="2019-02" db="EMBL/GenBank/DDBJ databases">
        <title>Deep-cultivation of Planctomycetes and their phenomic and genomic characterization uncovers novel biology.</title>
        <authorList>
            <person name="Wiegand S."/>
            <person name="Jogler M."/>
            <person name="Boedeker C."/>
            <person name="Pinto D."/>
            <person name="Vollmers J."/>
            <person name="Rivas-Marin E."/>
            <person name="Kohn T."/>
            <person name="Peeters S.H."/>
            <person name="Heuer A."/>
            <person name="Rast P."/>
            <person name="Oberbeckmann S."/>
            <person name="Bunk B."/>
            <person name="Jeske O."/>
            <person name="Meyerdierks A."/>
            <person name="Storesund J.E."/>
            <person name="Kallscheuer N."/>
            <person name="Luecker S."/>
            <person name="Lage O.M."/>
            <person name="Pohl T."/>
            <person name="Merkel B.J."/>
            <person name="Hornburger P."/>
            <person name="Mueller R.-W."/>
            <person name="Bruemmer F."/>
            <person name="Labrenz M."/>
            <person name="Spormann A.M."/>
            <person name="Op Den Camp H."/>
            <person name="Overmann J."/>
            <person name="Amann R."/>
            <person name="Jetten M.S.M."/>
            <person name="Mascher T."/>
            <person name="Medema M.H."/>
            <person name="Devos D.P."/>
            <person name="Kaster A.-K."/>
            <person name="Ovreas L."/>
            <person name="Rohde M."/>
            <person name="Galperin M.Y."/>
            <person name="Jogler C."/>
        </authorList>
    </citation>
    <scope>NUCLEOTIDE SEQUENCE [LARGE SCALE GENOMIC DNA]</scope>
    <source>
        <strain evidence="2 3">Pla52n</strain>
    </source>
</reference>